<proteinExistence type="predicted"/>
<dbReference type="OrthoDB" id="6362633at2759"/>
<dbReference type="SUPFAM" id="SSF81383">
    <property type="entry name" value="F-box domain"/>
    <property type="match status" value="1"/>
</dbReference>
<feature type="compositionally biased region" description="Polar residues" evidence="1">
    <location>
        <begin position="219"/>
        <end position="232"/>
    </location>
</feature>
<dbReference type="Pfam" id="PF12937">
    <property type="entry name" value="F-box-like"/>
    <property type="match status" value="1"/>
</dbReference>
<feature type="region of interest" description="Disordered" evidence="1">
    <location>
        <begin position="219"/>
        <end position="247"/>
    </location>
</feature>
<dbReference type="EMBL" id="CP031048">
    <property type="protein sequence ID" value="QDZ25090.1"/>
    <property type="molecule type" value="Genomic_DNA"/>
</dbReference>
<dbReference type="Gene3D" id="1.20.1280.50">
    <property type="match status" value="1"/>
</dbReference>
<dbReference type="InterPro" id="IPR001810">
    <property type="entry name" value="F-box_dom"/>
</dbReference>
<evidence type="ECO:0000313" key="4">
    <source>
        <dbReference type="Proteomes" id="UP000316726"/>
    </source>
</evidence>
<dbReference type="Proteomes" id="UP000316726">
    <property type="component" value="Chromosome 15"/>
</dbReference>
<feature type="region of interest" description="Disordered" evidence="1">
    <location>
        <begin position="121"/>
        <end position="199"/>
    </location>
</feature>
<organism evidence="3 4">
    <name type="scientific">Chloropicon primus</name>
    <dbReference type="NCBI Taxonomy" id="1764295"/>
    <lineage>
        <taxon>Eukaryota</taxon>
        <taxon>Viridiplantae</taxon>
        <taxon>Chlorophyta</taxon>
        <taxon>Chloropicophyceae</taxon>
        <taxon>Chloropicales</taxon>
        <taxon>Chloropicaceae</taxon>
        <taxon>Chloropicon</taxon>
    </lineage>
</organism>
<evidence type="ECO:0000313" key="3">
    <source>
        <dbReference type="EMBL" id="QDZ25090.1"/>
    </source>
</evidence>
<protein>
    <recommendedName>
        <fullName evidence="2">F-box domain-containing protein</fullName>
    </recommendedName>
</protein>
<gene>
    <name evidence="3" type="ORF">A3770_15p76080</name>
</gene>
<evidence type="ECO:0000256" key="1">
    <source>
        <dbReference type="SAM" id="MobiDB-lite"/>
    </source>
</evidence>
<dbReference type="AlphaFoldDB" id="A0A5B8MZY4"/>
<sequence length="480" mass="51577">MREIKPGFGQVISGQCSYYQVSSSFDNTASATTTARGNNGIPSSRTYSPRTPDQQGLWANPGEAALMSQQQVEYPRVKRARRQLDLEGRVGDGGGGVGEDRVTGLGSGRLETLSPLTAYEPSFGVPFSDMPNSLSPPQPPPQVQHHGEGAHNPGGIMGPPSPQQQQHQKQRSAASGPKAPPPQRKQKQASGPKRGNYRCSKCGQLKKGHICPMKKATTCKTVPQQAGGSRNPGTAHDEGGRGAYGHLAGDQAGVVEPYLASGAMMTPPRQGGRPGGSSSPSSTTTGYFAPQQHTRGPGTPPMMTPPQRQVRNLTFTIARGTRIAYKSPPQQRFVAQTQSPLLRSPRRVPLSPGPGGQVHYGQAGAGAGRALHPQVRSQREVMDAWLINVFAKLDPTALLTVGQVCSHWRKVAKYVWNYVTDIKLEKSSAERNLPRVLWHARNLERLTVAKGDKAVNLVFKPTETPEARLKRATKAVKSVA</sequence>
<feature type="region of interest" description="Disordered" evidence="1">
    <location>
        <begin position="85"/>
        <end position="108"/>
    </location>
</feature>
<feature type="region of interest" description="Disordered" evidence="1">
    <location>
        <begin position="30"/>
        <end position="54"/>
    </location>
</feature>
<feature type="compositionally biased region" description="Low complexity" evidence="1">
    <location>
        <begin position="266"/>
        <end position="286"/>
    </location>
</feature>
<reference evidence="3 4" key="1">
    <citation type="submission" date="2018-07" db="EMBL/GenBank/DDBJ databases">
        <title>The complete nuclear genome of the prasinophyte Chloropicon primus (CCMP1205).</title>
        <authorList>
            <person name="Pombert J.-F."/>
            <person name="Otis C."/>
            <person name="Turmel M."/>
            <person name="Lemieux C."/>
        </authorList>
    </citation>
    <scope>NUCLEOTIDE SEQUENCE [LARGE SCALE GENOMIC DNA]</scope>
    <source>
        <strain evidence="3 4">CCMP1205</strain>
    </source>
</reference>
<name>A0A5B8MZY4_9CHLO</name>
<dbReference type="InterPro" id="IPR036047">
    <property type="entry name" value="F-box-like_dom_sf"/>
</dbReference>
<feature type="region of interest" description="Disordered" evidence="1">
    <location>
        <begin position="262"/>
        <end position="306"/>
    </location>
</feature>
<accession>A0A5B8MZY4</accession>
<keyword evidence="4" id="KW-1185">Reference proteome</keyword>
<feature type="domain" description="F-box" evidence="2">
    <location>
        <begin position="386"/>
        <end position="417"/>
    </location>
</feature>
<evidence type="ECO:0000259" key="2">
    <source>
        <dbReference type="Pfam" id="PF12937"/>
    </source>
</evidence>